<organism evidence="2">
    <name type="scientific">uncultured Caudovirales phage</name>
    <dbReference type="NCBI Taxonomy" id="2100421"/>
    <lineage>
        <taxon>Viruses</taxon>
        <taxon>Duplodnaviria</taxon>
        <taxon>Heunggongvirae</taxon>
        <taxon>Uroviricota</taxon>
        <taxon>Caudoviricetes</taxon>
        <taxon>Peduoviridae</taxon>
        <taxon>Maltschvirus</taxon>
        <taxon>Maltschvirus maltsch</taxon>
    </lineage>
</organism>
<name>A0A6J5KRM8_9CAUD</name>
<dbReference type="InterPro" id="IPR038726">
    <property type="entry name" value="PDDEXK_AddAB-type"/>
</dbReference>
<protein>
    <submittedName>
        <fullName evidence="2">PD-(D/E)XK nuclease superfamily</fullName>
    </submittedName>
</protein>
<feature type="domain" description="PD-(D/E)XK endonuclease-like" evidence="1">
    <location>
        <begin position="96"/>
        <end position="282"/>
    </location>
</feature>
<dbReference type="EMBL" id="LR796165">
    <property type="protein sequence ID" value="CAB4122889.1"/>
    <property type="molecule type" value="Genomic_DNA"/>
</dbReference>
<evidence type="ECO:0000259" key="1">
    <source>
        <dbReference type="Pfam" id="PF12705"/>
    </source>
</evidence>
<proteinExistence type="predicted"/>
<reference evidence="2" key="1">
    <citation type="submission" date="2020-04" db="EMBL/GenBank/DDBJ databases">
        <authorList>
            <person name="Chiriac C."/>
            <person name="Salcher M."/>
            <person name="Ghai R."/>
            <person name="Kavagutti S V."/>
        </authorList>
    </citation>
    <scope>NUCLEOTIDE SEQUENCE</scope>
</reference>
<sequence>MKMTNNWGLPLPLYNALAADNYSKGMADFSVTGLLAPPKIAMLKELYHDELSEDVSSRLWSTFGTVVHEIIEKGSVGLPNHTAEQRLYAVVDGQMISGGIDLQIYLNNDTHELVDWKTTTSWAVINGKIDWENQLNIYAFLMRKNKNATVSSLKVGAIIRDWKKVDAQFKMGYPPRPVMMIDIPLWSEEDQEEFVRDRIATHTAARMRHELSGEFPDCTPEEMWESGGGWAVLKAGANRASKIYPDQVVARAVASANPGARVERRPSTRLRCEEYCSCASVCEQYKQWMMEKNGV</sequence>
<gene>
    <name evidence="2" type="ORF">UFOVP28_64</name>
</gene>
<accession>A0A6J5KRM8</accession>
<evidence type="ECO:0000313" key="2">
    <source>
        <dbReference type="EMBL" id="CAB4122889.1"/>
    </source>
</evidence>
<dbReference type="Pfam" id="PF12705">
    <property type="entry name" value="PDDEXK_1"/>
    <property type="match status" value="1"/>
</dbReference>
<dbReference type="InterPro" id="IPR011604">
    <property type="entry name" value="PDDEXK-like_dom_sf"/>
</dbReference>
<dbReference type="Gene3D" id="3.90.320.10">
    <property type="match status" value="1"/>
</dbReference>